<dbReference type="Proteomes" id="UP000254191">
    <property type="component" value="Unassembled WGS sequence"/>
</dbReference>
<evidence type="ECO:0000313" key="8">
    <source>
        <dbReference type="Proteomes" id="UP000254191"/>
    </source>
</evidence>
<dbReference type="OMA" id="ICYISFF"/>
<feature type="transmembrane region" description="Helical" evidence="2">
    <location>
        <begin position="73"/>
        <end position="92"/>
    </location>
</feature>
<evidence type="ECO:0000313" key="3">
    <source>
        <dbReference type="EMBL" id="ARX35491.1"/>
    </source>
</evidence>
<proteinExistence type="predicted"/>
<name>A0A1Z1SYC6_PROMI</name>
<reference evidence="4" key="4">
    <citation type="submission" date="2023-06" db="EMBL/GenBank/DDBJ databases">
        <authorList>
            <consortium name="Clinical and Environmental Microbiology Branch: Whole genome sequencing antimicrobial resistance pathogens in the healthcare setting"/>
        </authorList>
    </citation>
    <scope>NUCLEOTIDE SEQUENCE</scope>
    <source>
        <strain evidence="4">Microbial</strain>
    </source>
</reference>
<dbReference type="EMBL" id="ABKSPD020000003">
    <property type="protein sequence ID" value="EKW9775523.1"/>
    <property type="molecule type" value="Genomic_DNA"/>
</dbReference>
<evidence type="ECO:0000313" key="5">
    <source>
        <dbReference type="EMBL" id="MEY2344418.1"/>
    </source>
</evidence>
<reference evidence="6 8" key="2">
    <citation type="submission" date="2018-06" db="EMBL/GenBank/DDBJ databases">
        <authorList>
            <consortium name="Pathogen Informatics"/>
            <person name="Doyle S."/>
        </authorList>
    </citation>
    <scope>NUCLEOTIDE SEQUENCE [LARGE SCALE GENOMIC DNA]</scope>
    <source>
        <strain evidence="6 8">NCTC11938</strain>
    </source>
</reference>
<keyword evidence="2" id="KW-1133">Transmembrane helix</keyword>
<feature type="region of interest" description="Disordered" evidence="1">
    <location>
        <begin position="270"/>
        <end position="301"/>
    </location>
</feature>
<keyword evidence="2" id="KW-0472">Membrane</keyword>
<evidence type="ECO:0000313" key="6">
    <source>
        <dbReference type="EMBL" id="SUC19203.1"/>
    </source>
</evidence>
<reference evidence="3 7" key="1">
    <citation type="submission" date="2017-05" db="EMBL/GenBank/DDBJ databases">
        <title>Whole genome sequencing of Proteus mirabilis AR_0155.</title>
        <authorList>
            <person name="Conlan S."/>
            <person name="Thomas P.J."/>
            <person name="Mullikin J."/>
            <person name="Frank K.M."/>
            <person name="Segre J.A."/>
        </authorList>
    </citation>
    <scope>NUCLEOTIDE SEQUENCE [LARGE SCALE GENOMIC DNA]</scope>
    <source>
        <strain evidence="3 7">AR_0155</strain>
    </source>
</reference>
<accession>A0A1Z1SYC6</accession>
<feature type="transmembrane region" description="Helical" evidence="2">
    <location>
        <begin position="241"/>
        <end position="260"/>
    </location>
</feature>
<sequence length="301" mass="32832">MEQDNSSSLTEPEEVFTPVPLQRGASGATEWLGIGWDLVKERFFMWVGAVIIYFLVNLIISSILGFIPLIGPIISPFISAVLVAGLMMIAHQQYETGQLNLDNLFSGFQNKRYLSIMGAYGISVLIILAGFILALLISGSLLMEVAQAALNDAPTYYIQGLLADNLTPITFSSIIIIIFSLISTASYWFAPALILVNDYKAIPAVKASFMAVKNNLFGGFLFFVLLSIIIGLSIIPFGLGLFITIPLSFTAMYGSYRHIFYQKNMGNMTNNHTDNNDNNGDGGNKVSLNKTAESNIGKLVS</sequence>
<dbReference type="AlphaFoldDB" id="A0A1Z1SYC6"/>
<dbReference type="EMBL" id="JADQCH020000001">
    <property type="protein sequence ID" value="MEY2344418.1"/>
    <property type="molecule type" value="Genomic_DNA"/>
</dbReference>
<dbReference type="Proteomes" id="UP000195540">
    <property type="component" value="Chromosome"/>
</dbReference>
<organism evidence="4 9">
    <name type="scientific">Proteus mirabilis</name>
    <dbReference type="NCBI Taxonomy" id="584"/>
    <lineage>
        <taxon>Bacteria</taxon>
        <taxon>Pseudomonadati</taxon>
        <taxon>Pseudomonadota</taxon>
        <taxon>Gammaproteobacteria</taxon>
        <taxon>Enterobacterales</taxon>
        <taxon>Morganellaceae</taxon>
        <taxon>Proteus</taxon>
    </lineage>
</organism>
<feature type="transmembrane region" description="Helical" evidence="2">
    <location>
        <begin position="169"/>
        <end position="196"/>
    </location>
</feature>
<evidence type="ECO:0000256" key="1">
    <source>
        <dbReference type="SAM" id="MobiDB-lite"/>
    </source>
</evidence>
<feature type="transmembrane region" description="Helical" evidence="2">
    <location>
        <begin position="113"/>
        <end position="137"/>
    </location>
</feature>
<dbReference type="RefSeq" id="WP_004244574.1">
    <property type="nucleotide sequence ID" value="NZ_ABFDCH020000027.1"/>
</dbReference>
<reference evidence="5" key="3">
    <citation type="submission" date="2021-05" db="EMBL/GenBank/DDBJ databases">
        <title>First report of NDM-5 and VEB-6 producing Proteus mirabilis isolated from blood of a sepsis patient in Kolkata, India.</title>
        <authorList>
            <person name="Halder G."/>
            <person name="Chaudhuri B."/>
            <person name="Dutta S."/>
        </authorList>
    </citation>
    <scope>NUCLEOTIDE SEQUENCE [LARGE SCALE GENOMIC DNA]</scope>
    <source>
        <strain evidence="5">7049</strain>
    </source>
</reference>
<keyword evidence="2" id="KW-0812">Transmembrane</keyword>
<dbReference type="STRING" id="584.AOUC001_12275"/>
<evidence type="ECO:0000313" key="7">
    <source>
        <dbReference type="Proteomes" id="UP000195540"/>
    </source>
</evidence>
<dbReference type="GeneID" id="6801523"/>
<evidence type="ECO:0000313" key="9">
    <source>
        <dbReference type="Proteomes" id="UP001171165"/>
    </source>
</evidence>
<dbReference type="Proteomes" id="UP001171165">
    <property type="component" value="Unassembled WGS sequence"/>
</dbReference>
<evidence type="ECO:0000256" key="2">
    <source>
        <dbReference type="SAM" id="Phobius"/>
    </source>
</evidence>
<dbReference type="EMBL" id="CP021694">
    <property type="protein sequence ID" value="ARX35491.1"/>
    <property type="molecule type" value="Genomic_DNA"/>
</dbReference>
<dbReference type="EMBL" id="UGTS01000004">
    <property type="protein sequence ID" value="SUC19203.1"/>
    <property type="molecule type" value="Genomic_DNA"/>
</dbReference>
<protein>
    <submittedName>
        <fullName evidence="6">Predicted integral membrane protein</fullName>
    </submittedName>
</protein>
<dbReference type="InterPro" id="IPR047798">
    <property type="entry name" value="BPSS1780-like"/>
</dbReference>
<dbReference type="KEGG" id="pvl:AOB99_05910"/>
<evidence type="ECO:0000313" key="4">
    <source>
        <dbReference type="EMBL" id="EKW9775523.1"/>
    </source>
</evidence>
<dbReference type="NCBIfam" id="NF041043">
    <property type="entry name" value="BPSS1780_fam"/>
    <property type="match status" value="1"/>
</dbReference>
<feature type="transmembrane region" description="Helical" evidence="2">
    <location>
        <begin position="216"/>
        <end position="235"/>
    </location>
</feature>
<feature type="compositionally biased region" description="Low complexity" evidence="1">
    <location>
        <begin position="270"/>
        <end position="279"/>
    </location>
</feature>
<gene>
    <name evidence="3" type="ORF">AM402_15460</name>
    <name evidence="5" type="ORF">I3679_011045</name>
    <name evidence="6" type="ORF">NCTC11938_01141</name>
    <name evidence="4" type="ORF">PW210_001326</name>
</gene>
<feature type="transmembrane region" description="Helical" evidence="2">
    <location>
        <begin position="43"/>
        <end position="67"/>
    </location>
</feature>